<evidence type="ECO:0000256" key="1">
    <source>
        <dbReference type="ARBA" id="ARBA00022490"/>
    </source>
</evidence>
<evidence type="ECO:0000259" key="3">
    <source>
        <dbReference type="Pfam" id="PF06877"/>
    </source>
</evidence>
<dbReference type="eggNOG" id="COG3076">
    <property type="taxonomic scope" value="Bacteria"/>
</dbReference>
<feature type="domain" description="Regulator of ribonuclease activity B" evidence="3">
    <location>
        <begin position="10"/>
        <end position="111"/>
    </location>
</feature>
<evidence type="ECO:0000256" key="2">
    <source>
        <dbReference type="SAM" id="MobiDB-lite"/>
    </source>
</evidence>
<sequence length="134" mass="14922">MAVDLDALRAQSEETVEALLADGAPADDIYTIEHHLASNDFSKLEKAAVELVKAGYHVDDADEFELDDNSRFFAFVAVSETSLDAHVLDMQTQEVAKIADLAGVDYDGWGTYYGDDEDYDEDEYEDDSDEESEH</sequence>
<dbReference type="NCBIfam" id="NF008393">
    <property type="entry name" value="PRK11191.1"/>
    <property type="match status" value="1"/>
</dbReference>
<dbReference type="OrthoDB" id="7065464at2"/>
<dbReference type="InterPro" id="IPR036701">
    <property type="entry name" value="RraB-like_sf"/>
</dbReference>
<dbReference type="InterPro" id="IPR009671">
    <property type="entry name" value="RraB_dom"/>
</dbReference>
<feature type="region of interest" description="Disordered" evidence="2">
    <location>
        <begin position="112"/>
        <end position="134"/>
    </location>
</feature>
<dbReference type="AlphaFoldDB" id="A0A094IWQ1"/>
<keyword evidence="5" id="KW-1185">Reference proteome</keyword>
<name>A0A094IWQ1_9GAMM</name>
<keyword evidence="1" id="KW-0963">Cytoplasm</keyword>
<proteinExistence type="predicted"/>
<dbReference type="Pfam" id="PF06877">
    <property type="entry name" value="RraB"/>
    <property type="match status" value="1"/>
</dbReference>
<evidence type="ECO:0000313" key="5">
    <source>
        <dbReference type="Proteomes" id="UP000054363"/>
    </source>
</evidence>
<feature type="compositionally biased region" description="Acidic residues" evidence="2">
    <location>
        <begin position="114"/>
        <end position="134"/>
    </location>
</feature>
<reference evidence="4 5" key="1">
    <citation type="submission" date="2014-06" db="EMBL/GenBank/DDBJ databases">
        <title>The draft genome sequence of Idiomarina salinarum ISL-52.</title>
        <authorList>
            <person name="Du J."/>
            <person name="Shao Z."/>
        </authorList>
    </citation>
    <scope>NUCLEOTIDE SEQUENCE [LARGE SCALE GENOMIC DNA]</scope>
    <source>
        <strain evidence="4 5">ISL-52</strain>
    </source>
</reference>
<evidence type="ECO:0000313" key="4">
    <source>
        <dbReference type="EMBL" id="KFZ30244.1"/>
    </source>
</evidence>
<dbReference type="SUPFAM" id="SSF89946">
    <property type="entry name" value="Hypothetical protein VC0424"/>
    <property type="match status" value="1"/>
</dbReference>
<dbReference type="Proteomes" id="UP000054363">
    <property type="component" value="Unassembled WGS sequence"/>
</dbReference>
<accession>A0A094IWQ1</accession>
<dbReference type="Gene3D" id="3.30.70.970">
    <property type="entry name" value="RraB-like"/>
    <property type="match status" value="1"/>
</dbReference>
<protein>
    <recommendedName>
        <fullName evidence="3">Regulator of ribonuclease activity B domain-containing protein</fullName>
    </recommendedName>
</protein>
<dbReference type="InterPro" id="IPR016716">
    <property type="entry name" value="RraB"/>
</dbReference>
<dbReference type="PIRSF" id="PIRSF018193">
    <property type="entry name" value="UCP018193"/>
    <property type="match status" value="1"/>
</dbReference>
<dbReference type="EMBL" id="JPER01000006">
    <property type="protein sequence ID" value="KFZ30244.1"/>
    <property type="molecule type" value="Genomic_DNA"/>
</dbReference>
<dbReference type="STRING" id="435908.IDSA_10835"/>
<comment type="caution">
    <text evidence="4">The sequence shown here is derived from an EMBL/GenBank/DDBJ whole genome shotgun (WGS) entry which is preliminary data.</text>
</comment>
<dbReference type="RefSeq" id="WP_034776631.1">
    <property type="nucleotide sequence ID" value="NZ_JPER01000006.1"/>
</dbReference>
<organism evidence="4 5">
    <name type="scientific">Pseudidiomarina salinarum</name>
    <dbReference type="NCBI Taxonomy" id="435908"/>
    <lineage>
        <taxon>Bacteria</taxon>
        <taxon>Pseudomonadati</taxon>
        <taxon>Pseudomonadota</taxon>
        <taxon>Gammaproteobacteria</taxon>
        <taxon>Alteromonadales</taxon>
        <taxon>Idiomarinaceae</taxon>
        <taxon>Pseudidiomarina</taxon>
    </lineage>
</organism>
<gene>
    <name evidence="4" type="ORF">IDSA_10835</name>
</gene>